<accession>A0A0C1MD91</accession>
<name>A0A0C1MD91_9GAMM</name>
<reference evidence="1 2" key="1">
    <citation type="submission" date="2014-12" db="EMBL/GenBank/DDBJ databases">
        <title>Draft Genome Sequence of Pseudoalteromonas luteoviolacea HI1.</title>
        <authorList>
            <person name="Asahina A.Y."/>
            <person name="Hadfield M.G."/>
        </authorList>
    </citation>
    <scope>NUCLEOTIDE SEQUENCE [LARGE SCALE GENOMIC DNA]</scope>
    <source>
        <strain evidence="1 2">HI1</strain>
    </source>
</reference>
<organism evidence="1 2">
    <name type="scientific">Pseudoalteromonas luteoviolacea</name>
    <dbReference type="NCBI Taxonomy" id="43657"/>
    <lineage>
        <taxon>Bacteria</taxon>
        <taxon>Pseudomonadati</taxon>
        <taxon>Pseudomonadota</taxon>
        <taxon>Gammaproteobacteria</taxon>
        <taxon>Alteromonadales</taxon>
        <taxon>Pseudoalteromonadaceae</taxon>
        <taxon>Pseudoalteromonas</taxon>
    </lineage>
</organism>
<protein>
    <submittedName>
        <fullName evidence="1">Uncharacterized protein</fullName>
    </submittedName>
</protein>
<proteinExistence type="predicted"/>
<dbReference type="AlphaFoldDB" id="A0A0C1MD91"/>
<comment type="caution">
    <text evidence="1">The sequence shown here is derived from an EMBL/GenBank/DDBJ whole genome shotgun (WGS) entry which is preliminary data.</text>
</comment>
<gene>
    <name evidence="1" type="ORF">JF50_23145</name>
</gene>
<dbReference type="Proteomes" id="UP000031327">
    <property type="component" value="Unassembled WGS sequence"/>
</dbReference>
<evidence type="ECO:0000313" key="1">
    <source>
        <dbReference type="EMBL" id="KID54769.1"/>
    </source>
</evidence>
<dbReference type="EMBL" id="JWIC01000010">
    <property type="protein sequence ID" value="KID54769.1"/>
    <property type="molecule type" value="Genomic_DNA"/>
</dbReference>
<evidence type="ECO:0000313" key="2">
    <source>
        <dbReference type="Proteomes" id="UP000031327"/>
    </source>
</evidence>
<sequence length="61" mass="7448">MPKIDEEQIKHEAARREYCRQCINEFQKLGYLDSYLEEVFDRKQRLMSQFTSSPTPRNDYD</sequence>